<dbReference type="Proteomes" id="UP000704712">
    <property type="component" value="Unassembled WGS sequence"/>
</dbReference>
<feature type="compositionally biased region" description="Basic and acidic residues" evidence="1">
    <location>
        <begin position="149"/>
        <end position="178"/>
    </location>
</feature>
<name>A0A8S9UL14_PHYIN</name>
<evidence type="ECO:0000256" key="1">
    <source>
        <dbReference type="SAM" id="MobiDB-lite"/>
    </source>
</evidence>
<organism evidence="2 3">
    <name type="scientific">Phytophthora infestans</name>
    <name type="common">Potato late blight agent</name>
    <name type="synonym">Botrytis infestans</name>
    <dbReference type="NCBI Taxonomy" id="4787"/>
    <lineage>
        <taxon>Eukaryota</taxon>
        <taxon>Sar</taxon>
        <taxon>Stramenopiles</taxon>
        <taxon>Oomycota</taxon>
        <taxon>Peronosporomycetes</taxon>
        <taxon>Peronosporales</taxon>
        <taxon>Peronosporaceae</taxon>
        <taxon>Phytophthora</taxon>
    </lineage>
</organism>
<feature type="compositionally biased region" description="Acidic residues" evidence="1">
    <location>
        <begin position="200"/>
        <end position="211"/>
    </location>
</feature>
<feature type="region of interest" description="Disordered" evidence="1">
    <location>
        <begin position="1"/>
        <end position="55"/>
    </location>
</feature>
<comment type="caution">
    <text evidence="2">The sequence shown here is derived from an EMBL/GenBank/DDBJ whole genome shotgun (WGS) entry which is preliminary data.</text>
</comment>
<evidence type="ECO:0000313" key="3">
    <source>
        <dbReference type="Proteomes" id="UP000704712"/>
    </source>
</evidence>
<reference evidence="2" key="1">
    <citation type="submission" date="2020-03" db="EMBL/GenBank/DDBJ databases">
        <title>Hybrid Assembly of Korean Phytophthora infestans isolates.</title>
        <authorList>
            <person name="Prokchorchik M."/>
            <person name="Lee Y."/>
            <person name="Seo J."/>
            <person name="Cho J.-H."/>
            <person name="Park Y.-E."/>
            <person name="Jang D.-C."/>
            <person name="Im J.-S."/>
            <person name="Choi J.-G."/>
            <person name="Park H.-J."/>
            <person name="Lee G.-B."/>
            <person name="Lee Y.-G."/>
            <person name="Hong S.-Y."/>
            <person name="Cho K."/>
            <person name="Sohn K.H."/>
        </authorList>
    </citation>
    <scope>NUCLEOTIDE SEQUENCE</scope>
    <source>
        <strain evidence="2">KR_2_A2</strain>
    </source>
</reference>
<proteinExistence type="predicted"/>
<protein>
    <submittedName>
        <fullName evidence="2">Uncharacterized protein</fullName>
    </submittedName>
</protein>
<accession>A0A8S9UL14</accession>
<gene>
    <name evidence="2" type="ORF">GN958_ATG09598</name>
</gene>
<feature type="region of interest" description="Disordered" evidence="1">
    <location>
        <begin position="149"/>
        <end position="217"/>
    </location>
</feature>
<evidence type="ECO:0000313" key="2">
    <source>
        <dbReference type="EMBL" id="KAF4141213.1"/>
    </source>
</evidence>
<sequence>MYVCKAASDNLPPNPSDGKVTCAQRDTAEPTRAQIRQNERQLRNQPGPAGSKPPPLVVHNQLSQAVHNAEQIVRSRQEEQAAHLAIHGQLQVTRKPAAKLRRNHEDWSDDELWKTRTLRLMYPTKTFAVESTDNDRALAEVIAAEEDADALKDADPLPSTDGKDGSDFHDALHEKELDDVLEAEEGSSNENDVDRISEEGKDEESDEDGEIGESKFGAAPKIYQTTFEKQKRMCSCTCRVFEEDLRFLGGFSRRVRSVPAGDIPAILETSVTIRNNQMTKNAEALKTAGNGRQWI</sequence>
<dbReference type="AlphaFoldDB" id="A0A8S9UL14"/>
<dbReference type="EMBL" id="JAACNO010001374">
    <property type="protein sequence ID" value="KAF4141213.1"/>
    <property type="molecule type" value="Genomic_DNA"/>
</dbReference>